<dbReference type="GeneID" id="40319665"/>
<dbReference type="InterPro" id="IPR011990">
    <property type="entry name" value="TPR-like_helical_dom_sf"/>
</dbReference>
<protein>
    <submittedName>
        <fullName evidence="2">Uncharacterized protein</fullName>
    </submittedName>
</protein>
<comment type="caution">
    <text evidence="2">The sequence shown here is derived from an EMBL/GenBank/DDBJ whole genome shotgun (WGS) entry which is preliminary data.</text>
</comment>
<dbReference type="Proteomes" id="UP000284403">
    <property type="component" value="Unassembled WGS sequence"/>
</dbReference>
<sequence>MGSSSSRPAPLAGEKSGVGATAGASSLQEAPASPAKATSDEFANYREFRDQLLSFSLGESAFDYAERLFAKNPSSPEVMALLAETTVLYDKNKNKVFRDHWCDRLDLLQRGVDVSRKCINENPEYGPCYRTYVLCATREAEALYYVKSFIGLGLLENYKAIMKRGEKGMELLPTDADIPNALGSLCGRCAYKWYSPTRPYGIWCGVPGWSEMWARSIALHKKAVENDPTNLEYACRLAQAYYQSGDLQNSRRWFAKVRDEMPPMDLKDERWQSLAHTELSTAFAKTSWNVPFA</sequence>
<dbReference type="AlphaFoldDB" id="A0A3R7NY71"/>
<organism evidence="2 3">
    <name type="scientific">Trypanosoma conorhini</name>
    <dbReference type="NCBI Taxonomy" id="83891"/>
    <lineage>
        <taxon>Eukaryota</taxon>
        <taxon>Discoba</taxon>
        <taxon>Euglenozoa</taxon>
        <taxon>Kinetoplastea</taxon>
        <taxon>Metakinetoplastina</taxon>
        <taxon>Trypanosomatida</taxon>
        <taxon>Trypanosomatidae</taxon>
        <taxon>Trypanosoma</taxon>
    </lineage>
</organism>
<dbReference type="SUPFAM" id="SSF48452">
    <property type="entry name" value="TPR-like"/>
    <property type="match status" value="1"/>
</dbReference>
<reference evidence="2 3" key="1">
    <citation type="journal article" date="2018" name="BMC Genomics">
        <title>Genomic comparison of Trypanosoma conorhini and Trypanosoma rangeli to Trypanosoma cruzi strains of high and low virulence.</title>
        <authorList>
            <person name="Bradwell K.R."/>
            <person name="Koparde V.N."/>
            <person name="Matveyev A.V."/>
            <person name="Serrano M.G."/>
            <person name="Alves J.M."/>
            <person name="Parikh H."/>
            <person name="Huang B."/>
            <person name="Lee V."/>
            <person name="Espinosa-Alvarez O."/>
            <person name="Ortiz P.A."/>
            <person name="Costa-Martins A.G."/>
            <person name="Teixeira M.M."/>
            <person name="Buck G.A."/>
        </authorList>
    </citation>
    <scope>NUCLEOTIDE SEQUENCE [LARGE SCALE GENOMIC DNA]</scope>
    <source>
        <strain evidence="2 3">025E</strain>
    </source>
</reference>
<dbReference type="OrthoDB" id="269365at2759"/>
<proteinExistence type="predicted"/>
<accession>A0A3R7NY71</accession>
<keyword evidence="3" id="KW-1185">Reference proteome</keyword>
<dbReference type="RefSeq" id="XP_029226936.1">
    <property type="nucleotide sequence ID" value="XM_029372943.1"/>
</dbReference>
<feature type="region of interest" description="Disordered" evidence="1">
    <location>
        <begin position="1"/>
        <end position="36"/>
    </location>
</feature>
<name>A0A3R7NY71_9TRYP</name>
<dbReference type="EMBL" id="MKKU01000390">
    <property type="protein sequence ID" value="RNF13801.1"/>
    <property type="molecule type" value="Genomic_DNA"/>
</dbReference>
<evidence type="ECO:0000313" key="2">
    <source>
        <dbReference type="EMBL" id="RNF13801.1"/>
    </source>
</evidence>
<gene>
    <name evidence="2" type="ORF">Tco025E_06054</name>
</gene>
<evidence type="ECO:0000256" key="1">
    <source>
        <dbReference type="SAM" id="MobiDB-lite"/>
    </source>
</evidence>
<evidence type="ECO:0000313" key="3">
    <source>
        <dbReference type="Proteomes" id="UP000284403"/>
    </source>
</evidence>
<dbReference type="Gene3D" id="1.25.40.10">
    <property type="entry name" value="Tetratricopeptide repeat domain"/>
    <property type="match status" value="1"/>
</dbReference>